<name>A0ABW5DR17_9PROT</name>
<keyword evidence="4" id="KW-1185">Reference proteome</keyword>
<evidence type="ECO:0000313" key="3">
    <source>
        <dbReference type="EMBL" id="MFD2263492.1"/>
    </source>
</evidence>
<comment type="caution">
    <text evidence="3">The sequence shown here is derived from an EMBL/GenBank/DDBJ whole genome shotgun (WGS) entry which is preliminary data.</text>
</comment>
<accession>A0ABW5DR17</accession>
<feature type="transmembrane region" description="Helical" evidence="2">
    <location>
        <begin position="6"/>
        <end position="25"/>
    </location>
</feature>
<dbReference type="Proteomes" id="UP001597295">
    <property type="component" value="Unassembled WGS sequence"/>
</dbReference>
<dbReference type="EMBL" id="JBHUIP010000011">
    <property type="protein sequence ID" value="MFD2263492.1"/>
    <property type="molecule type" value="Genomic_DNA"/>
</dbReference>
<sequence>MSKLGILVSIAALVPIAGIILYAVFKTVPPENMPWDGDASGGADGGDGGCGGGDGGGE</sequence>
<feature type="region of interest" description="Disordered" evidence="1">
    <location>
        <begin position="33"/>
        <end position="58"/>
    </location>
</feature>
<keyword evidence="2" id="KW-0472">Membrane</keyword>
<evidence type="ECO:0000313" key="4">
    <source>
        <dbReference type="Proteomes" id="UP001597295"/>
    </source>
</evidence>
<gene>
    <name evidence="3" type="ORF">ACFSM5_11380</name>
</gene>
<evidence type="ECO:0000256" key="1">
    <source>
        <dbReference type="SAM" id="MobiDB-lite"/>
    </source>
</evidence>
<dbReference type="RefSeq" id="WP_379876504.1">
    <property type="nucleotide sequence ID" value="NZ_JBHUIP010000011.1"/>
</dbReference>
<keyword evidence="2" id="KW-1133">Transmembrane helix</keyword>
<organism evidence="3 4">
    <name type="scientific">Lacibacterium aquatile</name>
    <dbReference type="NCBI Taxonomy" id="1168082"/>
    <lineage>
        <taxon>Bacteria</taxon>
        <taxon>Pseudomonadati</taxon>
        <taxon>Pseudomonadota</taxon>
        <taxon>Alphaproteobacteria</taxon>
        <taxon>Rhodospirillales</taxon>
        <taxon>Rhodospirillaceae</taxon>
    </lineage>
</organism>
<evidence type="ECO:0000256" key="2">
    <source>
        <dbReference type="SAM" id="Phobius"/>
    </source>
</evidence>
<feature type="compositionally biased region" description="Gly residues" evidence="1">
    <location>
        <begin position="39"/>
        <end position="58"/>
    </location>
</feature>
<keyword evidence="2" id="KW-0812">Transmembrane</keyword>
<reference evidence="4" key="1">
    <citation type="journal article" date="2019" name="Int. J. Syst. Evol. Microbiol.">
        <title>The Global Catalogue of Microorganisms (GCM) 10K type strain sequencing project: providing services to taxonomists for standard genome sequencing and annotation.</title>
        <authorList>
            <consortium name="The Broad Institute Genomics Platform"/>
            <consortium name="The Broad Institute Genome Sequencing Center for Infectious Disease"/>
            <person name="Wu L."/>
            <person name="Ma J."/>
        </authorList>
    </citation>
    <scope>NUCLEOTIDE SEQUENCE [LARGE SCALE GENOMIC DNA]</scope>
    <source>
        <strain evidence="4">CGMCC 1.19062</strain>
    </source>
</reference>
<protein>
    <submittedName>
        <fullName evidence="3">Uncharacterized protein</fullName>
    </submittedName>
</protein>
<proteinExistence type="predicted"/>